<protein>
    <submittedName>
        <fullName evidence="1">Uncharacterized protein</fullName>
    </submittedName>
</protein>
<accession>A0A382INV2</accession>
<proteinExistence type="predicted"/>
<evidence type="ECO:0000313" key="1">
    <source>
        <dbReference type="EMBL" id="SVC00939.1"/>
    </source>
</evidence>
<reference evidence="1" key="1">
    <citation type="submission" date="2018-05" db="EMBL/GenBank/DDBJ databases">
        <authorList>
            <person name="Lanie J.A."/>
            <person name="Ng W.-L."/>
            <person name="Kazmierczak K.M."/>
            <person name="Andrzejewski T.M."/>
            <person name="Davidsen T.M."/>
            <person name="Wayne K.J."/>
            <person name="Tettelin H."/>
            <person name="Glass J.I."/>
            <person name="Rusch D."/>
            <person name="Podicherti R."/>
            <person name="Tsui H.-C.T."/>
            <person name="Winkler M.E."/>
        </authorList>
    </citation>
    <scope>NUCLEOTIDE SEQUENCE</scope>
</reference>
<dbReference type="EMBL" id="UINC01068361">
    <property type="protein sequence ID" value="SVC00939.1"/>
    <property type="molecule type" value="Genomic_DNA"/>
</dbReference>
<organism evidence="1">
    <name type="scientific">marine metagenome</name>
    <dbReference type="NCBI Taxonomy" id="408172"/>
    <lineage>
        <taxon>unclassified sequences</taxon>
        <taxon>metagenomes</taxon>
        <taxon>ecological metagenomes</taxon>
    </lineage>
</organism>
<sequence>MIKRPKKYSVFSLVKHALSYHENWQ</sequence>
<feature type="non-terminal residue" evidence="1">
    <location>
        <position position="25"/>
    </location>
</feature>
<name>A0A382INV2_9ZZZZ</name>
<gene>
    <name evidence="1" type="ORF">METZ01_LOCUS253793</name>
</gene>
<dbReference type="AlphaFoldDB" id="A0A382INV2"/>